<organism evidence="2 3">
    <name type="scientific">Carpediemonas membranifera</name>
    <dbReference type="NCBI Taxonomy" id="201153"/>
    <lineage>
        <taxon>Eukaryota</taxon>
        <taxon>Metamonada</taxon>
        <taxon>Carpediemonas-like organisms</taxon>
        <taxon>Carpediemonas</taxon>
    </lineage>
</organism>
<feature type="domain" description="Chromo" evidence="1">
    <location>
        <begin position="34"/>
        <end position="90"/>
    </location>
</feature>
<dbReference type="Proteomes" id="UP000717585">
    <property type="component" value="Unassembled WGS sequence"/>
</dbReference>
<dbReference type="SMART" id="SM00298">
    <property type="entry name" value="CHROMO"/>
    <property type="match status" value="1"/>
</dbReference>
<name>A0A8J6B8A5_9EUKA</name>
<reference evidence="2" key="1">
    <citation type="submission" date="2021-05" db="EMBL/GenBank/DDBJ databases">
        <title>A free-living protist that lacks canonical eukaryotic 1 DNA replication and segregation systems.</title>
        <authorList>
            <person name="Salas-Leiva D.E."/>
            <person name="Tromer E.C."/>
            <person name="Curtis B.A."/>
            <person name="Jerlstrom-Hultqvist J."/>
            <person name="Kolisko M."/>
            <person name="Yi Z."/>
            <person name="Salas-Leiva J.S."/>
            <person name="Gallot-Lavallee L."/>
            <person name="Kops G.J.P.L."/>
            <person name="Archibald J.M."/>
            <person name="Simpson A.G.B."/>
            <person name="Roger A.J."/>
        </authorList>
    </citation>
    <scope>NUCLEOTIDE SEQUENCE</scope>
    <source>
        <strain evidence="2">BICM</strain>
    </source>
</reference>
<comment type="caution">
    <text evidence="2">The sequence shown here is derived from an EMBL/GenBank/DDBJ whole genome shotgun (WGS) entry which is preliminary data.</text>
</comment>
<dbReference type="PROSITE" id="PS50013">
    <property type="entry name" value="CHROMO_2"/>
    <property type="match status" value="1"/>
</dbReference>
<evidence type="ECO:0000313" key="3">
    <source>
        <dbReference type="Proteomes" id="UP000717585"/>
    </source>
</evidence>
<evidence type="ECO:0000259" key="1">
    <source>
        <dbReference type="PROSITE" id="PS50013"/>
    </source>
</evidence>
<protein>
    <submittedName>
        <fullName evidence="2">Chromo (CHRromatin Organization MOdifier) domain</fullName>
    </submittedName>
</protein>
<sequence>MLKKTDAHGSRLVEYDDSLAFDDLTVASLDDDTFEVEAITGHRGGPTKSSLEFLVAWDGYPGADEWLPYREVRDLEALDIYAEAHPELHL</sequence>
<dbReference type="SUPFAM" id="SSF54160">
    <property type="entry name" value="Chromo domain-like"/>
    <property type="match status" value="1"/>
</dbReference>
<evidence type="ECO:0000313" key="2">
    <source>
        <dbReference type="EMBL" id="KAG9394802.1"/>
    </source>
</evidence>
<dbReference type="OrthoDB" id="2447764at2759"/>
<dbReference type="InterPro" id="IPR016197">
    <property type="entry name" value="Chromo-like_dom_sf"/>
</dbReference>
<dbReference type="InterPro" id="IPR000953">
    <property type="entry name" value="Chromo/chromo_shadow_dom"/>
</dbReference>
<dbReference type="Gene3D" id="2.40.50.40">
    <property type="match status" value="1"/>
</dbReference>
<keyword evidence="3" id="KW-1185">Reference proteome</keyword>
<proteinExistence type="predicted"/>
<accession>A0A8J6B8A5</accession>
<gene>
    <name evidence="2" type="ORF">J8273_3779</name>
</gene>
<dbReference type="EMBL" id="JAHDYR010000013">
    <property type="protein sequence ID" value="KAG9394802.1"/>
    <property type="molecule type" value="Genomic_DNA"/>
</dbReference>
<dbReference type="AlphaFoldDB" id="A0A8J6B8A5"/>